<evidence type="ECO:0000313" key="1">
    <source>
        <dbReference type="EMBL" id="KXS18950.1"/>
    </source>
</evidence>
<gene>
    <name evidence="1" type="ORF">M427DRAFT_67533</name>
</gene>
<evidence type="ECO:0000313" key="2">
    <source>
        <dbReference type="Proteomes" id="UP000070544"/>
    </source>
</evidence>
<name>A0A139AQC7_GONPJ</name>
<reference evidence="1 2" key="1">
    <citation type="journal article" date="2015" name="Genome Biol. Evol.">
        <title>Phylogenomic analyses indicate that early fungi evolved digesting cell walls of algal ancestors of land plants.</title>
        <authorList>
            <person name="Chang Y."/>
            <person name="Wang S."/>
            <person name="Sekimoto S."/>
            <person name="Aerts A.L."/>
            <person name="Choi C."/>
            <person name="Clum A."/>
            <person name="LaButti K.M."/>
            <person name="Lindquist E.A."/>
            <person name="Yee Ngan C."/>
            <person name="Ohm R.A."/>
            <person name="Salamov A.A."/>
            <person name="Grigoriev I.V."/>
            <person name="Spatafora J.W."/>
            <person name="Berbee M.L."/>
        </authorList>
    </citation>
    <scope>NUCLEOTIDE SEQUENCE [LARGE SCALE GENOMIC DNA]</scope>
    <source>
        <strain evidence="1 2">JEL478</strain>
    </source>
</reference>
<proteinExistence type="predicted"/>
<accession>A0A139AQC7</accession>
<keyword evidence="2" id="KW-1185">Reference proteome</keyword>
<organism evidence="1 2">
    <name type="scientific">Gonapodya prolifera (strain JEL478)</name>
    <name type="common">Monoblepharis prolifera</name>
    <dbReference type="NCBI Taxonomy" id="1344416"/>
    <lineage>
        <taxon>Eukaryota</taxon>
        <taxon>Fungi</taxon>
        <taxon>Fungi incertae sedis</taxon>
        <taxon>Chytridiomycota</taxon>
        <taxon>Chytridiomycota incertae sedis</taxon>
        <taxon>Monoblepharidomycetes</taxon>
        <taxon>Monoblepharidales</taxon>
        <taxon>Gonapodyaceae</taxon>
        <taxon>Gonapodya</taxon>
    </lineage>
</organism>
<dbReference type="EMBL" id="KQ965740">
    <property type="protein sequence ID" value="KXS18950.1"/>
    <property type="molecule type" value="Genomic_DNA"/>
</dbReference>
<dbReference type="AlphaFoldDB" id="A0A139AQC7"/>
<sequence length="204" mass="22304">MSCVAQVTYRLASGAVFVKRHRLLFHEEKCQTRLAGALITHSTIPLPPRYPSPTPSTELSPNWTLFESSPTAALFGGETDVPSYSLPSPATSLLDDMFLPDIQLPVTEDISKFQLEDLFNVFSDMQKHEMDVGLTGYCYDGPAMTDDPLPSSGLECYLLSNHHKTSVAGGGKHFGVEMSTSREFGPAGDLSLSQLLAEYIISQE</sequence>
<dbReference type="Proteomes" id="UP000070544">
    <property type="component" value="Unassembled WGS sequence"/>
</dbReference>
<protein>
    <submittedName>
        <fullName evidence="1">Uncharacterized protein</fullName>
    </submittedName>
</protein>